<dbReference type="Proteomes" id="UP000785679">
    <property type="component" value="Unassembled WGS sequence"/>
</dbReference>
<protein>
    <submittedName>
        <fullName evidence="2">Uncharacterized protein</fullName>
    </submittedName>
</protein>
<gene>
    <name evidence="2" type="ORF">FGO68_gene15838</name>
</gene>
<feature type="region of interest" description="Disordered" evidence="1">
    <location>
        <begin position="1"/>
        <end position="33"/>
    </location>
</feature>
<name>A0A8J8NHJ0_HALGN</name>
<comment type="caution">
    <text evidence="2">The sequence shown here is derived from an EMBL/GenBank/DDBJ whole genome shotgun (WGS) entry which is preliminary data.</text>
</comment>
<evidence type="ECO:0000313" key="2">
    <source>
        <dbReference type="EMBL" id="TNV74595.1"/>
    </source>
</evidence>
<evidence type="ECO:0000256" key="1">
    <source>
        <dbReference type="SAM" id="MobiDB-lite"/>
    </source>
</evidence>
<sequence>MKEKQIMATRQTKGGAAAAHNYDDSRSDYSGELQPTGYYQQLLLQQQPGGVGSEVQSLKSIMQRQQSAQSSQLGGGVKKQVTIRGVDGHVEPGEYRPTGYGGYVSESNVQQKSDPDANTQTNAMGKNGMEAMVHDRADGKLTNNLKLANKSMNSSKNHTFKRGSIRQPVQTGPNQSAHTLQKNPNPGLFNDNMNFEGGEEEGDSLVSGGSKEDEEMLRVRDMDHLAYLRSVGITENDLQNVVVSNLETLQRLKRAFRSRYPHLMTSVLKILLDKGEEALACQMVAYYELSLDDEFIILTLSRLQLEVLQYVWVFKRNFMGQRYIYEHETDTLLLQPISPITFNQLIDLITHIHSEETSQEIQDHCISQVCDWRIDTEDNLPLAMLYHYKDAIYLEYIGKYKHFLNSELFLYSLNHGNKLFLQQDLLQMNFLDKR</sequence>
<evidence type="ECO:0000313" key="3">
    <source>
        <dbReference type="Proteomes" id="UP000785679"/>
    </source>
</evidence>
<dbReference type="EMBL" id="RRYP01016809">
    <property type="protein sequence ID" value="TNV74595.1"/>
    <property type="molecule type" value="Genomic_DNA"/>
</dbReference>
<dbReference type="AlphaFoldDB" id="A0A8J8NHJ0"/>
<organism evidence="2 3">
    <name type="scientific">Halteria grandinella</name>
    <dbReference type="NCBI Taxonomy" id="5974"/>
    <lineage>
        <taxon>Eukaryota</taxon>
        <taxon>Sar</taxon>
        <taxon>Alveolata</taxon>
        <taxon>Ciliophora</taxon>
        <taxon>Intramacronucleata</taxon>
        <taxon>Spirotrichea</taxon>
        <taxon>Stichotrichia</taxon>
        <taxon>Sporadotrichida</taxon>
        <taxon>Halteriidae</taxon>
        <taxon>Halteria</taxon>
    </lineage>
</organism>
<feature type="compositionally biased region" description="Polar residues" evidence="1">
    <location>
        <begin position="167"/>
        <end position="184"/>
    </location>
</feature>
<keyword evidence="3" id="KW-1185">Reference proteome</keyword>
<proteinExistence type="predicted"/>
<feature type="region of interest" description="Disordered" evidence="1">
    <location>
        <begin position="150"/>
        <end position="213"/>
    </location>
</feature>
<reference evidence="2" key="1">
    <citation type="submission" date="2019-06" db="EMBL/GenBank/DDBJ databases">
        <authorList>
            <person name="Zheng W."/>
        </authorList>
    </citation>
    <scope>NUCLEOTIDE SEQUENCE</scope>
    <source>
        <strain evidence="2">QDHG01</strain>
    </source>
</reference>
<accession>A0A8J8NHJ0</accession>